<dbReference type="SUPFAM" id="SSF88713">
    <property type="entry name" value="Glycoside hydrolase/deacetylase"/>
    <property type="match status" value="1"/>
</dbReference>
<accession>A0ABR4E4Y7</accession>
<dbReference type="PANTHER" id="PTHR47561">
    <property type="entry name" value="POLYSACCHARIDE DEACETYLASE FAMILY PROTEIN (AFU_ORTHOLOGUE AFUA_6G05030)"/>
    <property type="match status" value="1"/>
</dbReference>
<feature type="domain" description="NodB homology" evidence="1">
    <location>
        <begin position="32"/>
        <end position="263"/>
    </location>
</feature>
<proteinExistence type="predicted"/>
<dbReference type="InterPro" id="IPR002509">
    <property type="entry name" value="NODB_dom"/>
</dbReference>
<evidence type="ECO:0000259" key="1">
    <source>
        <dbReference type="PROSITE" id="PS51677"/>
    </source>
</evidence>
<dbReference type="PROSITE" id="PS51677">
    <property type="entry name" value="NODB"/>
    <property type="match status" value="1"/>
</dbReference>
<name>A0ABR4E4Y7_9PEZI</name>
<dbReference type="Proteomes" id="UP001600888">
    <property type="component" value="Unassembled WGS sequence"/>
</dbReference>
<protein>
    <recommendedName>
        <fullName evidence="1">NodB homology domain-containing protein</fullName>
    </recommendedName>
</protein>
<dbReference type="EMBL" id="JBAWTH010000099">
    <property type="protein sequence ID" value="KAL2277484.1"/>
    <property type="molecule type" value="Genomic_DNA"/>
</dbReference>
<keyword evidence="3" id="KW-1185">Reference proteome</keyword>
<evidence type="ECO:0000313" key="2">
    <source>
        <dbReference type="EMBL" id="KAL2277484.1"/>
    </source>
</evidence>
<comment type="caution">
    <text evidence="2">The sequence shown here is derived from an EMBL/GenBank/DDBJ whole genome shotgun (WGS) entry which is preliminary data.</text>
</comment>
<dbReference type="Pfam" id="PF01522">
    <property type="entry name" value="Polysacc_deac_1"/>
    <property type="match status" value="1"/>
</dbReference>
<dbReference type="PANTHER" id="PTHR47561:SF1">
    <property type="entry name" value="POLYSACCHARIDE DEACETYLASE FAMILY PROTEIN (AFU_ORTHOLOGUE AFUA_6G05030)"/>
    <property type="match status" value="1"/>
</dbReference>
<reference evidence="2 3" key="1">
    <citation type="submission" date="2024-03" db="EMBL/GenBank/DDBJ databases">
        <title>A high-quality draft genome sequence of Diaporthe vaccinii, a causative agent of upright dieback and viscid rot disease in cranberry plants.</title>
        <authorList>
            <person name="Sarrasin M."/>
            <person name="Lang B.F."/>
            <person name="Burger G."/>
        </authorList>
    </citation>
    <scope>NUCLEOTIDE SEQUENCE [LARGE SCALE GENOMIC DNA]</scope>
    <source>
        <strain evidence="2 3">IS7</strain>
    </source>
</reference>
<dbReference type="Gene3D" id="3.20.20.370">
    <property type="entry name" value="Glycoside hydrolase/deacetylase"/>
    <property type="match status" value="1"/>
</dbReference>
<dbReference type="InterPro" id="IPR011330">
    <property type="entry name" value="Glyco_hydro/deAcase_b/a-brl"/>
</dbReference>
<gene>
    <name evidence="2" type="ORF">FJTKL_15401</name>
</gene>
<evidence type="ECO:0000313" key="3">
    <source>
        <dbReference type="Proteomes" id="UP001600888"/>
    </source>
</evidence>
<organism evidence="2 3">
    <name type="scientific">Diaporthe vaccinii</name>
    <dbReference type="NCBI Taxonomy" id="105482"/>
    <lineage>
        <taxon>Eukaryota</taxon>
        <taxon>Fungi</taxon>
        <taxon>Dikarya</taxon>
        <taxon>Ascomycota</taxon>
        <taxon>Pezizomycotina</taxon>
        <taxon>Sordariomycetes</taxon>
        <taxon>Sordariomycetidae</taxon>
        <taxon>Diaporthales</taxon>
        <taxon>Diaporthaceae</taxon>
        <taxon>Diaporthe</taxon>
        <taxon>Diaporthe eres species complex</taxon>
    </lineage>
</organism>
<sequence length="486" mass="54787">MPNPWPHGARCAISFTMDNLGEAQAVHNKSWPADKPTGQDPAVLQTLPRILDLLAQQGKGGDGIRATYFAEAWSLGVYPAAVADLQRRGHEVAWHGFQHEPWHALSPAEEEDSFERSHAAATEAGVPYRGFRPPGGRVNGERTLGLCRRFGVEYVSPLGEFGIDKGDSGKDVVVLPFEWEAVDAFWYMDKFAAIRREHGAQEEMLGPEDFRGYLVQRIEEVKGQGGYMSILFHPFLTTNEARMAVLEEKFDFQVCRILGLNVAKVPVFQIPQVVSSFPWELLHRSTKLTSTGIQQLLDTLIRRLDIRHPVFLLAHPMRDEEDRNLKVPRKVLALLPAEHLLDVHQVHPLDIADVPPQVPAQPLQRTAKLPIVRAGLGRCRLLREEPQRAPQLRHVALPLLRRLAALLGAAGRPREDEELHRDQVPGQLPREPRAQRALVLWGCVRWRRYQGGVEPLDEAVVALHGVRDVADPDGRVLWWGWHLVRC</sequence>